<feature type="region of interest" description="Disordered" evidence="1">
    <location>
        <begin position="128"/>
        <end position="153"/>
    </location>
</feature>
<evidence type="ECO:0000256" key="1">
    <source>
        <dbReference type="SAM" id="MobiDB-lite"/>
    </source>
</evidence>
<protein>
    <submittedName>
        <fullName evidence="2">Uncharacterized protein</fullName>
    </submittedName>
</protein>
<dbReference type="Proteomes" id="UP000000311">
    <property type="component" value="Unassembled WGS sequence"/>
</dbReference>
<accession>E2A996</accession>
<keyword evidence="3" id="KW-1185">Reference proteome</keyword>
<evidence type="ECO:0000313" key="2">
    <source>
        <dbReference type="EMBL" id="EFN69990.1"/>
    </source>
</evidence>
<dbReference type="InParanoid" id="E2A996"/>
<dbReference type="EMBL" id="GL437749">
    <property type="protein sequence ID" value="EFN69990.1"/>
    <property type="molecule type" value="Genomic_DNA"/>
</dbReference>
<sequence>MRLTHSSRVNSAFTVKCDIAVRLFGVSNRNVFRLFILPNRSVTVPTIMDIGGCATASSKSKSRNTVDDIDLRFALHSDGDVCRLGQRISSSQYANRMFREIDFAFEQLISSPPVEIGKKVDAIIQNSRSRRKPKTLGRGGSGGATKRPAVGGTDEVAGIADGFPNTLWYSCPNPANMIGLAKKDSMLVGNTATAAAATASLTFQDFLILVVVIIVAVVARSFEGCVFQTIQLGDEFAQSMQNAIGGSFYSQYTKIEGTG</sequence>
<name>E2A996_CAMFO</name>
<proteinExistence type="predicted"/>
<organism evidence="3">
    <name type="scientific">Camponotus floridanus</name>
    <name type="common">Florida carpenter ant</name>
    <dbReference type="NCBI Taxonomy" id="104421"/>
    <lineage>
        <taxon>Eukaryota</taxon>
        <taxon>Metazoa</taxon>
        <taxon>Ecdysozoa</taxon>
        <taxon>Arthropoda</taxon>
        <taxon>Hexapoda</taxon>
        <taxon>Insecta</taxon>
        <taxon>Pterygota</taxon>
        <taxon>Neoptera</taxon>
        <taxon>Endopterygota</taxon>
        <taxon>Hymenoptera</taxon>
        <taxon>Apocrita</taxon>
        <taxon>Aculeata</taxon>
        <taxon>Formicoidea</taxon>
        <taxon>Formicidae</taxon>
        <taxon>Formicinae</taxon>
        <taxon>Camponotus</taxon>
    </lineage>
</organism>
<dbReference type="AlphaFoldDB" id="E2A996"/>
<gene>
    <name evidence="2" type="ORF">EAG_05045</name>
</gene>
<reference evidence="2 3" key="1">
    <citation type="journal article" date="2010" name="Science">
        <title>Genomic comparison of the ants Camponotus floridanus and Harpegnathos saltator.</title>
        <authorList>
            <person name="Bonasio R."/>
            <person name="Zhang G."/>
            <person name="Ye C."/>
            <person name="Mutti N.S."/>
            <person name="Fang X."/>
            <person name="Qin N."/>
            <person name="Donahue G."/>
            <person name="Yang P."/>
            <person name="Li Q."/>
            <person name="Li C."/>
            <person name="Zhang P."/>
            <person name="Huang Z."/>
            <person name="Berger S.L."/>
            <person name="Reinberg D."/>
            <person name="Wang J."/>
            <person name="Liebig J."/>
        </authorList>
    </citation>
    <scope>NUCLEOTIDE SEQUENCE [LARGE SCALE GENOMIC DNA]</scope>
    <source>
        <strain evidence="3">C129</strain>
    </source>
</reference>
<evidence type="ECO:0000313" key="3">
    <source>
        <dbReference type="Proteomes" id="UP000000311"/>
    </source>
</evidence>